<proteinExistence type="predicted"/>
<keyword evidence="3" id="KW-1185">Reference proteome</keyword>
<feature type="transmembrane region" description="Helical" evidence="1">
    <location>
        <begin position="44"/>
        <end position="69"/>
    </location>
</feature>
<evidence type="ECO:0000313" key="3">
    <source>
        <dbReference type="Proteomes" id="UP001163798"/>
    </source>
</evidence>
<evidence type="ECO:0000256" key="1">
    <source>
        <dbReference type="SAM" id="Phobius"/>
    </source>
</evidence>
<feature type="transmembrane region" description="Helical" evidence="1">
    <location>
        <begin position="12"/>
        <end position="32"/>
    </location>
</feature>
<protein>
    <submittedName>
        <fullName evidence="2">Uncharacterized protein</fullName>
    </submittedName>
</protein>
<sequence>MDRPLVCRHHRAFSACGHLACYAMVIVEVKHLHKPVTSSSEVSLYLLSFALCVLGFYLGFTFCICFRAADLPTNPKNGRRL</sequence>
<accession>A0AA38K913</accession>
<keyword evidence="1" id="KW-0812">Transmembrane</keyword>
<dbReference type="Proteomes" id="UP001163798">
    <property type="component" value="Unassembled WGS sequence"/>
</dbReference>
<gene>
    <name evidence="2" type="ORF">GGU10DRAFT_361103</name>
</gene>
<comment type="caution">
    <text evidence="2">The sequence shown here is derived from an EMBL/GenBank/DDBJ whole genome shotgun (WGS) entry which is preliminary data.</text>
</comment>
<organism evidence="2 3">
    <name type="scientific">Lentinula aff. detonsa</name>
    <dbReference type="NCBI Taxonomy" id="2804958"/>
    <lineage>
        <taxon>Eukaryota</taxon>
        <taxon>Fungi</taxon>
        <taxon>Dikarya</taxon>
        <taxon>Basidiomycota</taxon>
        <taxon>Agaricomycotina</taxon>
        <taxon>Agaricomycetes</taxon>
        <taxon>Agaricomycetidae</taxon>
        <taxon>Agaricales</taxon>
        <taxon>Marasmiineae</taxon>
        <taxon>Omphalotaceae</taxon>
        <taxon>Lentinula</taxon>
    </lineage>
</organism>
<dbReference type="EMBL" id="MU793423">
    <property type="protein sequence ID" value="KAJ3783354.1"/>
    <property type="molecule type" value="Genomic_DNA"/>
</dbReference>
<reference evidence="2" key="1">
    <citation type="submission" date="2022-08" db="EMBL/GenBank/DDBJ databases">
        <authorList>
            <consortium name="DOE Joint Genome Institute"/>
            <person name="Min B."/>
            <person name="Riley R."/>
            <person name="Sierra-Patev S."/>
            <person name="Naranjo-Ortiz M."/>
            <person name="Looney B."/>
            <person name="Konkel Z."/>
            <person name="Slot J.C."/>
            <person name="Sakamoto Y."/>
            <person name="Steenwyk J.L."/>
            <person name="Rokas A."/>
            <person name="Carro J."/>
            <person name="Camarero S."/>
            <person name="Ferreira P."/>
            <person name="Molpeceres G."/>
            <person name="Ruiz-Duenas F.J."/>
            <person name="Serrano A."/>
            <person name="Henrissat B."/>
            <person name="Drula E."/>
            <person name="Hughes K.W."/>
            <person name="Mata J.L."/>
            <person name="Ishikawa N.K."/>
            <person name="Vargas-Isla R."/>
            <person name="Ushijima S."/>
            <person name="Smith C.A."/>
            <person name="Ahrendt S."/>
            <person name="Andreopoulos W."/>
            <person name="He G."/>
            <person name="Labutti K."/>
            <person name="Lipzen A."/>
            <person name="Ng V."/>
            <person name="Sandor L."/>
            <person name="Barry K."/>
            <person name="Martinez A.T."/>
            <person name="Xiao Y."/>
            <person name="Gibbons J.G."/>
            <person name="Terashima K."/>
            <person name="Hibbett D.S."/>
            <person name="Grigoriev I.V."/>
        </authorList>
    </citation>
    <scope>NUCLEOTIDE SEQUENCE</scope>
    <source>
        <strain evidence="2">TFB10291</strain>
    </source>
</reference>
<evidence type="ECO:0000313" key="2">
    <source>
        <dbReference type="EMBL" id="KAJ3783354.1"/>
    </source>
</evidence>
<keyword evidence="1" id="KW-1133">Transmembrane helix</keyword>
<feature type="non-terminal residue" evidence="2">
    <location>
        <position position="81"/>
    </location>
</feature>
<keyword evidence="1" id="KW-0472">Membrane</keyword>
<dbReference type="AlphaFoldDB" id="A0AA38K913"/>
<name>A0AA38K913_9AGAR</name>